<dbReference type="GO" id="GO:0061602">
    <property type="term" value="F:molybdenum cofactor cytidylyltransferase activity"/>
    <property type="evidence" value="ECO:0007669"/>
    <property type="project" value="UniProtKB-EC"/>
</dbReference>
<dbReference type="Gene3D" id="3.90.550.10">
    <property type="entry name" value="Spore Coat Polysaccharide Biosynthesis Protein SpsA, Chain A"/>
    <property type="match status" value="1"/>
</dbReference>
<dbReference type="PANTHER" id="PTHR43777:SF1">
    <property type="entry name" value="MOLYBDENUM COFACTOR CYTIDYLYLTRANSFERASE"/>
    <property type="match status" value="1"/>
</dbReference>
<dbReference type="SUPFAM" id="SSF53448">
    <property type="entry name" value="Nucleotide-diphospho-sugar transferases"/>
    <property type="match status" value="1"/>
</dbReference>
<evidence type="ECO:0000313" key="3">
    <source>
        <dbReference type="Proteomes" id="UP001179181"/>
    </source>
</evidence>
<dbReference type="EC" id="2.7.7.76" evidence="2"/>
<keyword evidence="3" id="KW-1185">Reference proteome</keyword>
<comment type="caution">
    <text evidence="2">The sequence shown here is derived from an EMBL/GenBank/DDBJ whole genome shotgun (WGS) entry which is preliminary data.</text>
</comment>
<protein>
    <submittedName>
        <fullName evidence="2">Molybdenum cofactor cytidylyltransferase</fullName>
        <ecNumber evidence="2">2.7.7.76</ecNumber>
    </submittedName>
</protein>
<proteinExistence type="predicted"/>
<dbReference type="PANTHER" id="PTHR43777">
    <property type="entry name" value="MOLYBDENUM COFACTOR CYTIDYLYLTRANSFERASE"/>
    <property type="match status" value="1"/>
</dbReference>
<reference evidence="2 3" key="1">
    <citation type="submission" date="2020-03" db="EMBL/GenBank/DDBJ databases">
        <title>Genomic Encyclopedia of Type Strains, Phase IV (KMG-IV): sequencing the most valuable type-strain genomes for metagenomic binning, comparative biology and taxonomic classification.</title>
        <authorList>
            <person name="Goeker M."/>
        </authorList>
    </citation>
    <scope>NUCLEOTIDE SEQUENCE [LARGE SCALE GENOMIC DNA]</scope>
    <source>
        <strain evidence="2 3">DSM 102865</strain>
    </source>
</reference>
<evidence type="ECO:0000313" key="2">
    <source>
        <dbReference type="EMBL" id="NIJ52142.1"/>
    </source>
</evidence>
<name>A0ABX0UGK8_9BACT</name>
<dbReference type="InterPro" id="IPR025877">
    <property type="entry name" value="MobA-like_NTP_Trfase"/>
</dbReference>
<sequence>MNRYNAYGIIILAAGNSSRLGEPKQLLRYQHKTLIRHITEAALATDVSDVVVVTGSNAPLIESELFGLSHHLAHNGGWQQGMGSSIQTGLSKLKSLHPALDGAIIAVSDQPFVTAPLFQSLIEQINASKTGIAASSYADTLGTPVLFNKKYFNALLQLSGNEGAKKLLLKYSQDVTSVPFPLGNIDIDTKEDYKNFLLNQLPSA</sequence>
<feature type="domain" description="MobA-like NTP transferase" evidence="1">
    <location>
        <begin position="10"/>
        <end position="171"/>
    </location>
</feature>
<keyword evidence="2" id="KW-0548">Nucleotidyltransferase</keyword>
<accession>A0ABX0UGK8</accession>
<gene>
    <name evidence="2" type="ORF">FHS68_001298</name>
</gene>
<dbReference type="CDD" id="cd04182">
    <property type="entry name" value="GT_2_like_f"/>
    <property type="match status" value="1"/>
</dbReference>
<dbReference type="RefSeq" id="WP_167268253.1">
    <property type="nucleotide sequence ID" value="NZ_JAASQJ010000001.1"/>
</dbReference>
<evidence type="ECO:0000259" key="1">
    <source>
        <dbReference type="Pfam" id="PF12804"/>
    </source>
</evidence>
<dbReference type="EMBL" id="JAASQJ010000001">
    <property type="protein sequence ID" value="NIJ52142.1"/>
    <property type="molecule type" value="Genomic_DNA"/>
</dbReference>
<dbReference type="Pfam" id="PF12804">
    <property type="entry name" value="NTP_transf_3"/>
    <property type="match status" value="1"/>
</dbReference>
<organism evidence="2 3">
    <name type="scientific">Dyadobacter arcticus</name>
    <dbReference type="NCBI Taxonomy" id="1078754"/>
    <lineage>
        <taxon>Bacteria</taxon>
        <taxon>Pseudomonadati</taxon>
        <taxon>Bacteroidota</taxon>
        <taxon>Cytophagia</taxon>
        <taxon>Cytophagales</taxon>
        <taxon>Spirosomataceae</taxon>
        <taxon>Dyadobacter</taxon>
    </lineage>
</organism>
<dbReference type="InterPro" id="IPR029044">
    <property type="entry name" value="Nucleotide-diphossugar_trans"/>
</dbReference>
<dbReference type="Proteomes" id="UP001179181">
    <property type="component" value="Unassembled WGS sequence"/>
</dbReference>
<keyword evidence="2" id="KW-0808">Transferase</keyword>